<dbReference type="Pfam" id="PF01979">
    <property type="entry name" value="Amidohydro_1"/>
    <property type="match status" value="1"/>
</dbReference>
<dbReference type="InterPro" id="IPR006680">
    <property type="entry name" value="Amidohydro-rel"/>
</dbReference>
<dbReference type="Gene3D" id="3.20.20.140">
    <property type="entry name" value="Metal-dependent hydrolases"/>
    <property type="match status" value="1"/>
</dbReference>
<dbReference type="InterPro" id="IPR032466">
    <property type="entry name" value="Metal_Hydrolase"/>
</dbReference>
<comment type="caution">
    <text evidence="3">The sequence shown here is derived from an EMBL/GenBank/DDBJ whole genome shotgun (WGS) entry which is preliminary data.</text>
</comment>
<dbReference type="PANTHER" id="PTHR43794:SF11">
    <property type="entry name" value="AMIDOHYDROLASE-RELATED DOMAIN-CONTAINING PROTEIN"/>
    <property type="match status" value="1"/>
</dbReference>
<evidence type="ECO:0000313" key="4">
    <source>
        <dbReference type="Proteomes" id="UP000823619"/>
    </source>
</evidence>
<dbReference type="Proteomes" id="UP000823619">
    <property type="component" value="Unassembled WGS sequence"/>
</dbReference>
<gene>
    <name evidence="3" type="ORF">IAC23_08535</name>
</gene>
<dbReference type="AlphaFoldDB" id="A0A9D9EF08"/>
<protein>
    <submittedName>
        <fullName evidence="3">Amidohydrolase family protein</fullName>
    </submittedName>
</protein>
<reference evidence="3" key="2">
    <citation type="journal article" date="2021" name="PeerJ">
        <title>Extensive microbial diversity within the chicken gut microbiome revealed by metagenomics and culture.</title>
        <authorList>
            <person name="Gilroy R."/>
            <person name="Ravi A."/>
            <person name="Getino M."/>
            <person name="Pursley I."/>
            <person name="Horton D.L."/>
            <person name="Alikhan N.F."/>
            <person name="Baker D."/>
            <person name="Gharbi K."/>
            <person name="Hall N."/>
            <person name="Watson M."/>
            <person name="Adriaenssens E.M."/>
            <person name="Foster-Nyarko E."/>
            <person name="Jarju S."/>
            <person name="Secka A."/>
            <person name="Antonio M."/>
            <person name="Oren A."/>
            <person name="Chaudhuri R.R."/>
            <person name="La Ragione R."/>
            <person name="Hildebrand F."/>
            <person name="Pallen M.J."/>
        </authorList>
    </citation>
    <scope>NUCLEOTIDE SEQUENCE</scope>
    <source>
        <strain evidence="3">D5-748</strain>
    </source>
</reference>
<dbReference type="PANTHER" id="PTHR43794">
    <property type="entry name" value="AMINOHYDROLASE SSNA-RELATED"/>
    <property type="match status" value="1"/>
</dbReference>
<dbReference type="SUPFAM" id="SSF51556">
    <property type="entry name" value="Metallo-dependent hydrolases"/>
    <property type="match status" value="1"/>
</dbReference>
<accession>A0A9D9EF08</accession>
<dbReference type="EMBL" id="JADIMO010000108">
    <property type="protein sequence ID" value="MBO8445718.1"/>
    <property type="molecule type" value="Genomic_DNA"/>
</dbReference>
<proteinExistence type="predicted"/>
<keyword evidence="1" id="KW-0378">Hydrolase</keyword>
<evidence type="ECO:0000259" key="2">
    <source>
        <dbReference type="Pfam" id="PF01979"/>
    </source>
</evidence>
<evidence type="ECO:0000313" key="3">
    <source>
        <dbReference type="EMBL" id="MBO8445718.1"/>
    </source>
</evidence>
<name>A0A9D9EF08_9BACT</name>
<sequence>MNRIAASYLYTLESTEPIRNGFVEYDDDGTVLRTGHCEDIASEKRFYDGAVVPGFVNAHCHIELSHLQGKFRKGTGMAGFIDQINEMRDSSGREDRIEAVRIWMERLWKQGVSAMADISNCDDSFGVKASSPLYTRTFLEVFGTEPEDCDSVIASVRGLVEKAAECGLDAAPTPHSCYTMSPELLTAASAEGLKSGFLSYHSQESHEEEEMIMHGSGALWNNRRRAGMSTPPVTGKPSLMYFIDRLEKVHTAPFPEHILLVHNVCLTQEAADAALAVMKNVYWAICPLSNIFIHDALPPVELMRKNGLKITVGTDSLSSNDTLDMVKELYCLQIAFPEIPLGEMLVWTCRNGAEFLGKEDVLGTIAPGKRPGLVFVDGLDADGRLSAGSLSVRII</sequence>
<dbReference type="GO" id="GO:0016787">
    <property type="term" value="F:hydrolase activity"/>
    <property type="evidence" value="ECO:0007669"/>
    <property type="project" value="UniProtKB-KW"/>
</dbReference>
<reference evidence="3" key="1">
    <citation type="submission" date="2020-10" db="EMBL/GenBank/DDBJ databases">
        <authorList>
            <person name="Gilroy R."/>
        </authorList>
    </citation>
    <scope>NUCLEOTIDE SEQUENCE</scope>
    <source>
        <strain evidence="3">D5-748</strain>
    </source>
</reference>
<feature type="domain" description="Amidohydrolase-related" evidence="2">
    <location>
        <begin position="51"/>
        <end position="380"/>
    </location>
</feature>
<organism evidence="3 4">
    <name type="scientific">Candidatus Cryptobacteroides merdavium</name>
    <dbReference type="NCBI Taxonomy" id="2840769"/>
    <lineage>
        <taxon>Bacteria</taxon>
        <taxon>Pseudomonadati</taxon>
        <taxon>Bacteroidota</taxon>
        <taxon>Bacteroidia</taxon>
        <taxon>Bacteroidales</taxon>
        <taxon>Candidatus Cryptobacteroides</taxon>
    </lineage>
</organism>
<evidence type="ECO:0000256" key="1">
    <source>
        <dbReference type="ARBA" id="ARBA00022801"/>
    </source>
</evidence>
<dbReference type="InterPro" id="IPR050287">
    <property type="entry name" value="MTA/SAH_deaminase"/>
</dbReference>